<accession>A0A2H1V942</accession>
<gene>
    <name evidence="1" type="ORF">SFRICE_020790</name>
</gene>
<organism evidence="1">
    <name type="scientific">Spodoptera frugiperda</name>
    <name type="common">Fall armyworm</name>
    <dbReference type="NCBI Taxonomy" id="7108"/>
    <lineage>
        <taxon>Eukaryota</taxon>
        <taxon>Metazoa</taxon>
        <taxon>Ecdysozoa</taxon>
        <taxon>Arthropoda</taxon>
        <taxon>Hexapoda</taxon>
        <taxon>Insecta</taxon>
        <taxon>Pterygota</taxon>
        <taxon>Neoptera</taxon>
        <taxon>Endopterygota</taxon>
        <taxon>Lepidoptera</taxon>
        <taxon>Glossata</taxon>
        <taxon>Ditrysia</taxon>
        <taxon>Noctuoidea</taxon>
        <taxon>Noctuidae</taxon>
        <taxon>Amphipyrinae</taxon>
        <taxon>Spodoptera</taxon>
    </lineage>
</organism>
<sequence length="66" mass="7492">MNLAHLRDIHNCLGSRTEINQKILLEERGKRTIISTSLVRRTCNTTPLTNMQGKLDLLHIALAIKI</sequence>
<reference evidence="1" key="1">
    <citation type="submission" date="2016-07" db="EMBL/GenBank/DDBJ databases">
        <authorList>
            <person name="Bretaudeau A."/>
        </authorList>
    </citation>
    <scope>NUCLEOTIDE SEQUENCE</scope>
    <source>
        <strain evidence="1">Rice</strain>
        <tissue evidence="1">Whole body</tissue>
    </source>
</reference>
<dbReference type="EMBL" id="ODYU01001311">
    <property type="protein sequence ID" value="SOQ37337.1"/>
    <property type="molecule type" value="Genomic_DNA"/>
</dbReference>
<name>A0A2H1V942_SPOFR</name>
<proteinExistence type="predicted"/>
<evidence type="ECO:0000313" key="1">
    <source>
        <dbReference type="EMBL" id="SOQ37337.1"/>
    </source>
</evidence>
<protein>
    <submittedName>
        <fullName evidence="1">SFRICE_020790</fullName>
    </submittedName>
</protein>
<dbReference type="AlphaFoldDB" id="A0A2H1V942"/>